<dbReference type="KEGG" id="vg:29057222"/>
<gene>
    <name evidence="1" type="ORF">ASESINO_272</name>
</gene>
<reference evidence="1" key="1">
    <citation type="submission" date="2016-06" db="EMBL/GenBank/DDBJ databases">
        <authorList>
            <person name="Berg J.A."/>
            <person name="Hyde J.R."/>
            <person name="Breakwell D.P."/>
            <person name="Hope S."/>
            <person name="Grose J.H."/>
        </authorList>
    </citation>
    <scope>NUCLEOTIDE SEQUENCE [LARGE SCALE GENOMIC DNA]</scope>
</reference>
<sequence length="223" mass="25768">MQGTEINKLWEKLVRQFRDFYLYTDSAHRIDHIQSVKSNAIRIAYLLGETEHLKLALIAIAAHDIFSTKEDRASHHIKGYSWILDNKPVLKRKYKLTDDECLIIAHAVLEHRSSHKGNYNGIVSEIVAAADRGIPSVDDVMNYAYRSYLYARDHGKSVTDAKFHAVRHIKEKFGKDGKSKVPDWYHTLFAEKLLARLDHVEQLDIDCFTPEITDELEARLHSK</sequence>
<dbReference type="Gene3D" id="1.10.3210.10">
    <property type="entry name" value="Hypothetical protein af1432"/>
    <property type="match status" value="1"/>
</dbReference>
<dbReference type="EMBL" id="KX397364">
    <property type="protein sequence ID" value="ANZ48285.1"/>
    <property type="molecule type" value="Genomic_DNA"/>
</dbReference>
<dbReference type="GeneID" id="29057222"/>
<name>A0A1B2IAP2_9CAUD</name>
<protein>
    <submittedName>
        <fullName evidence="1">HD domain protein</fullName>
    </submittedName>
</protein>
<evidence type="ECO:0000313" key="2">
    <source>
        <dbReference type="Proteomes" id="UP000202181"/>
    </source>
</evidence>
<dbReference type="OrthoDB" id="10704at10239"/>
<keyword evidence="2" id="KW-1185">Reference proteome</keyword>
<proteinExistence type="predicted"/>
<dbReference type="RefSeq" id="YP_009290890.1">
    <property type="nucleotide sequence ID" value="NC_031107.2"/>
</dbReference>
<dbReference type="SUPFAM" id="SSF109604">
    <property type="entry name" value="HD-domain/PDEase-like"/>
    <property type="match status" value="1"/>
</dbReference>
<dbReference type="Proteomes" id="UP000202181">
    <property type="component" value="Segment"/>
</dbReference>
<accession>A0A1B2IAP2</accession>
<evidence type="ECO:0000313" key="1">
    <source>
        <dbReference type="EMBL" id="ANZ48285.1"/>
    </source>
</evidence>
<organism evidence="1 2">
    <name type="scientific">Erwinia phage vB_EamM_Asesino</name>
    <dbReference type="NCBI Taxonomy" id="1883370"/>
    <lineage>
        <taxon>Viruses</taxon>
        <taxon>Duplodnaviria</taxon>
        <taxon>Heunggongvirae</taxon>
        <taxon>Uroviricota</taxon>
        <taxon>Caudoviricetes</taxon>
        <taxon>Chimalliviridae</taxon>
        <taxon>Erskinevirus</taxon>
        <taxon>Erskinevirus asesino</taxon>
    </lineage>
</organism>